<evidence type="ECO:0000259" key="2">
    <source>
        <dbReference type="PROSITE" id="PS51294"/>
    </source>
</evidence>
<keyword evidence="4" id="KW-1185">Reference proteome</keyword>
<feature type="compositionally biased region" description="Gly residues" evidence="1">
    <location>
        <begin position="160"/>
        <end position="172"/>
    </location>
</feature>
<sequence>MAVAAAQESTGPNGEARRIVPWRLADEAEVLRLHVLLGPRWTEIAQNLVGRTAIQVKSLCYGKLRAKSFRRPSVLGLYVRNLAAMKEAAADSAAARSEAYALALKQHAPTAASIARILSREDDEPDDNGEDTDQGGAAGAVGSGAVGGTGRGSSAPHGCTAGGSGGGGGSSSRGHGAGYYYSVAAARGMGGPPPRGSGVRLAAEGSGGEPLWEAAAAGASAGPAWPLELDHLDLGPAVAPYDQQIGAGFFQGARAGEHGGRAQPLLGDGARGTGTGRAASATTRAAADGGPQAAGCRHWRNDSSAARIDGRQGAPRQQPASEAVQAALMAAPPFDPAARRQWPAGAGAQRTAWAPQQYAAARSSTTYDGEAPPVELPRPPRQQPAGIVCGGWTGGQSGPRPVHQGGGQWAAPQHSRISHDDGMVADITPWLGPARLRSPRSRWRLGSDRGRTGTGPLGPGQPRTHCSLSRRTPARDRDDCFPAALRSWGLRELCFPETWMPPRGPHWRYTGPPSAPVELPGVAAAAAAFSGPPDELLELFHFAGMPPPPERGLSRHVRHLNDMP</sequence>
<name>A0A835XTM5_9CHLO</name>
<evidence type="ECO:0000313" key="4">
    <source>
        <dbReference type="Proteomes" id="UP000612055"/>
    </source>
</evidence>
<evidence type="ECO:0000256" key="1">
    <source>
        <dbReference type="SAM" id="MobiDB-lite"/>
    </source>
</evidence>
<dbReference type="CDD" id="cd00167">
    <property type="entry name" value="SANT"/>
    <property type="match status" value="1"/>
</dbReference>
<proteinExistence type="predicted"/>
<accession>A0A835XTM5</accession>
<dbReference type="InterPro" id="IPR009057">
    <property type="entry name" value="Homeodomain-like_sf"/>
</dbReference>
<dbReference type="SUPFAM" id="SSF46689">
    <property type="entry name" value="Homeodomain-like"/>
    <property type="match status" value="1"/>
</dbReference>
<dbReference type="InterPro" id="IPR001005">
    <property type="entry name" value="SANT/Myb"/>
</dbReference>
<feature type="region of interest" description="Disordered" evidence="1">
    <location>
        <begin position="121"/>
        <end position="172"/>
    </location>
</feature>
<dbReference type="InterPro" id="IPR017930">
    <property type="entry name" value="Myb_dom"/>
</dbReference>
<comment type="caution">
    <text evidence="3">The sequence shown here is derived from an EMBL/GenBank/DDBJ whole genome shotgun (WGS) entry which is preliminary data.</text>
</comment>
<dbReference type="Gene3D" id="1.10.10.60">
    <property type="entry name" value="Homeodomain-like"/>
    <property type="match status" value="1"/>
</dbReference>
<dbReference type="OrthoDB" id="552847at2759"/>
<dbReference type="PROSITE" id="PS51294">
    <property type="entry name" value="HTH_MYB"/>
    <property type="match status" value="1"/>
</dbReference>
<protein>
    <recommendedName>
        <fullName evidence="2">HTH myb-type domain-containing protein</fullName>
    </recommendedName>
</protein>
<evidence type="ECO:0000313" key="3">
    <source>
        <dbReference type="EMBL" id="KAG2489901.1"/>
    </source>
</evidence>
<feature type="compositionally biased region" description="Acidic residues" evidence="1">
    <location>
        <begin position="121"/>
        <end position="133"/>
    </location>
</feature>
<feature type="region of interest" description="Disordered" evidence="1">
    <location>
        <begin position="344"/>
        <end position="380"/>
    </location>
</feature>
<dbReference type="Proteomes" id="UP000612055">
    <property type="component" value="Unassembled WGS sequence"/>
</dbReference>
<feature type="domain" description="HTH myb-type" evidence="2">
    <location>
        <begin position="14"/>
        <end position="74"/>
    </location>
</feature>
<dbReference type="EMBL" id="JAEHOE010000068">
    <property type="protein sequence ID" value="KAG2489901.1"/>
    <property type="molecule type" value="Genomic_DNA"/>
</dbReference>
<dbReference type="SMART" id="SM00717">
    <property type="entry name" value="SANT"/>
    <property type="match status" value="1"/>
</dbReference>
<reference evidence="3" key="1">
    <citation type="journal article" date="2020" name="bioRxiv">
        <title>Comparative genomics of Chlamydomonas.</title>
        <authorList>
            <person name="Craig R.J."/>
            <person name="Hasan A.R."/>
            <person name="Ness R.W."/>
            <person name="Keightley P.D."/>
        </authorList>
    </citation>
    <scope>NUCLEOTIDE SEQUENCE</scope>
    <source>
        <strain evidence="3">CCAP 11/70</strain>
    </source>
</reference>
<feature type="compositionally biased region" description="Gly residues" evidence="1">
    <location>
        <begin position="136"/>
        <end position="151"/>
    </location>
</feature>
<dbReference type="AlphaFoldDB" id="A0A835XTM5"/>
<organism evidence="3 4">
    <name type="scientific">Edaphochlamys debaryana</name>
    <dbReference type="NCBI Taxonomy" id="47281"/>
    <lineage>
        <taxon>Eukaryota</taxon>
        <taxon>Viridiplantae</taxon>
        <taxon>Chlorophyta</taxon>
        <taxon>core chlorophytes</taxon>
        <taxon>Chlorophyceae</taxon>
        <taxon>CS clade</taxon>
        <taxon>Chlamydomonadales</taxon>
        <taxon>Chlamydomonadales incertae sedis</taxon>
        <taxon>Edaphochlamys</taxon>
    </lineage>
</organism>
<feature type="region of interest" description="Disordered" evidence="1">
    <location>
        <begin position="441"/>
        <end position="475"/>
    </location>
</feature>
<gene>
    <name evidence="3" type="ORF">HYH03_011703</name>
</gene>